<evidence type="ECO:0000313" key="6">
    <source>
        <dbReference type="Proteomes" id="UP000000602"/>
    </source>
</evidence>
<keyword evidence="6" id="KW-1185">Reference proteome</keyword>
<dbReference type="InterPro" id="IPR003778">
    <property type="entry name" value="CT_A_B"/>
</dbReference>
<gene>
    <name evidence="5" type="ordered locus">DP1370</name>
</gene>
<dbReference type="PANTHER" id="PTHR43309:SF4">
    <property type="entry name" value="CARBOXYLTRANSFERASE DOMAIN-CONTAINING PROTEIN"/>
    <property type="match status" value="1"/>
</dbReference>
<proteinExistence type="predicted"/>
<organism evidence="5 6">
    <name type="scientific">Desulfotalea psychrophila (strain LSv54 / DSM 12343)</name>
    <dbReference type="NCBI Taxonomy" id="177439"/>
    <lineage>
        <taxon>Bacteria</taxon>
        <taxon>Pseudomonadati</taxon>
        <taxon>Thermodesulfobacteriota</taxon>
        <taxon>Desulfobulbia</taxon>
        <taxon>Desulfobulbales</taxon>
        <taxon>Desulfocapsaceae</taxon>
        <taxon>Desulfotalea</taxon>
    </lineage>
</organism>
<dbReference type="AlphaFoldDB" id="Q6ANH5"/>
<dbReference type="PANTHER" id="PTHR43309">
    <property type="entry name" value="5-OXOPROLINASE SUBUNIT C"/>
    <property type="match status" value="1"/>
</dbReference>
<sequence length="308" mass="33841">MATMQVLTGGFLTTIQDQGREKCQQLGLAEAGALDKHAFFWANRILQNHPETPALEILVGNSSFLFDAPSRIAITGAEMEAKINGVNIPNWSSIAVYPGDKLSFGIMKTGLRSYLSLAGGFSTSQFFGSSSTVIREVTGGNDGKKLAAGDRLHYKSPATAAPYRLPKKWIPDYQEELILRFTAGYHFAEFQPESIKEFLSKVYTVSNDADRMGYRLNGTPLLRTGNNILSTGVPCGAIQIPSAGEPIILLNDRQCTGGYPIVGVICQRDIFRLAQRKPGDKVRFQLAEVGLLQKESATFYDFFYHGQI</sequence>
<dbReference type="RefSeq" id="WP_011188611.1">
    <property type="nucleotide sequence ID" value="NC_006138.1"/>
</dbReference>
<evidence type="ECO:0000256" key="1">
    <source>
        <dbReference type="ARBA" id="ARBA00022741"/>
    </source>
</evidence>
<feature type="domain" description="Carboxyltransferase" evidence="4">
    <location>
        <begin position="25"/>
        <end position="303"/>
    </location>
</feature>
<dbReference type="Gene3D" id="2.40.100.10">
    <property type="entry name" value="Cyclophilin-like"/>
    <property type="match status" value="1"/>
</dbReference>
<evidence type="ECO:0000259" key="4">
    <source>
        <dbReference type="SMART" id="SM00797"/>
    </source>
</evidence>
<accession>Q6ANH5</accession>
<keyword evidence="2" id="KW-0378">Hydrolase</keyword>
<reference evidence="6" key="1">
    <citation type="journal article" date="2004" name="Environ. Microbiol.">
        <title>The genome of Desulfotalea psychrophila, a sulfate-reducing bacterium from permanently cold Arctic sediments.</title>
        <authorList>
            <person name="Rabus R."/>
            <person name="Ruepp A."/>
            <person name="Frickey T."/>
            <person name="Rattei T."/>
            <person name="Fartmann B."/>
            <person name="Stark M."/>
            <person name="Bauer M."/>
            <person name="Zibat A."/>
            <person name="Lombardot T."/>
            <person name="Becker I."/>
            <person name="Amann J."/>
            <person name="Gellner K."/>
            <person name="Teeling H."/>
            <person name="Leuschner W.D."/>
            <person name="Gloeckner F.-O."/>
            <person name="Lupas A.N."/>
            <person name="Amann R."/>
            <person name="Klenk H.-P."/>
        </authorList>
    </citation>
    <scope>NUCLEOTIDE SEQUENCE [LARGE SCALE GENOMIC DNA]</scope>
    <source>
        <strain evidence="6">DSM 12343 / LSv54</strain>
    </source>
</reference>
<dbReference type="SMART" id="SM00797">
    <property type="entry name" value="AHS2"/>
    <property type="match status" value="1"/>
</dbReference>
<evidence type="ECO:0000256" key="2">
    <source>
        <dbReference type="ARBA" id="ARBA00022801"/>
    </source>
</evidence>
<name>Q6ANH5_DESPS</name>
<dbReference type="NCBIfam" id="TIGR00724">
    <property type="entry name" value="urea_amlyse_rel"/>
    <property type="match status" value="1"/>
</dbReference>
<dbReference type="OrthoDB" id="9768696at2"/>
<dbReference type="GO" id="GO:0005524">
    <property type="term" value="F:ATP binding"/>
    <property type="evidence" value="ECO:0007669"/>
    <property type="project" value="UniProtKB-KW"/>
</dbReference>
<dbReference type="Pfam" id="PF02626">
    <property type="entry name" value="CT_A_B"/>
    <property type="match status" value="1"/>
</dbReference>
<dbReference type="InterPro" id="IPR029000">
    <property type="entry name" value="Cyclophilin-like_dom_sf"/>
</dbReference>
<dbReference type="SUPFAM" id="SSF50891">
    <property type="entry name" value="Cyclophilin-like"/>
    <property type="match status" value="1"/>
</dbReference>
<protein>
    <recommendedName>
        <fullName evidence="4">Carboxyltransferase domain-containing protein</fullName>
    </recommendedName>
</protein>
<keyword evidence="1" id="KW-0547">Nucleotide-binding</keyword>
<evidence type="ECO:0000313" key="5">
    <source>
        <dbReference type="EMBL" id="CAG36099.1"/>
    </source>
</evidence>
<dbReference type="STRING" id="177439.DP1370"/>
<dbReference type="KEGG" id="dps:DP1370"/>
<dbReference type="Proteomes" id="UP000000602">
    <property type="component" value="Chromosome"/>
</dbReference>
<dbReference type="eggNOG" id="COG1984">
    <property type="taxonomic scope" value="Bacteria"/>
</dbReference>
<dbReference type="InterPro" id="IPR052708">
    <property type="entry name" value="PxpC"/>
</dbReference>
<dbReference type="GO" id="GO:0016787">
    <property type="term" value="F:hydrolase activity"/>
    <property type="evidence" value="ECO:0007669"/>
    <property type="project" value="UniProtKB-KW"/>
</dbReference>
<keyword evidence="3" id="KW-0067">ATP-binding</keyword>
<dbReference type="HOGENOM" id="CLU_028967_0_3_7"/>
<evidence type="ECO:0000256" key="3">
    <source>
        <dbReference type="ARBA" id="ARBA00022840"/>
    </source>
</evidence>
<dbReference type="EMBL" id="CR522870">
    <property type="protein sequence ID" value="CAG36099.1"/>
    <property type="molecule type" value="Genomic_DNA"/>
</dbReference>